<accession>A0ABQ3T2Q0</accession>
<dbReference type="SUPFAM" id="SSF109854">
    <property type="entry name" value="DinB/YfiT-like putative metalloenzymes"/>
    <property type="match status" value="1"/>
</dbReference>
<evidence type="ECO:0000313" key="2">
    <source>
        <dbReference type="EMBL" id="GHI74659.1"/>
    </source>
</evidence>
<dbReference type="InterPro" id="IPR017517">
    <property type="entry name" value="Maleyloyr_isom"/>
</dbReference>
<organism evidence="2 3">
    <name type="scientific">Streptomyces spororaveus</name>
    <dbReference type="NCBI Taxonomy" id="284039"/>
    <lineage>
        <taxon>Bacteria</taxon>
        <taxon>Bacillati</taxon>
        <taxon>Actinomycetota</taxon>
        <taxon>Actinomycetes</taxon>
        <taxon>Kitasatosporales</taxon>
        <taxon>Streptomycetaceae</taxon>
        <taxon>Streptomyces</taxon>
    </lineage>
</organism>
<dbReference type="Proteomes" id="UP000608522">
    <property type="component" value="Unassembled WGS sequence"/>
</dbReference>
<comment type="caution">
    <text evidence="2">The sequence shown here is derived from an EMBL/GenBank/DDBJ whole genome shotgun (WGS) entry which is preliminary data.</text>
</comment>
<dbReference type="NCBIfam" id="TIGR03083">
    <property type="entry name" value="maleylpyruvate isomerase family mycothiol-dependent enzyme"/>
    <property type="match status" value="1"/>
</dbReference>
<proteinExistence type="predicted"/>
<protein>
    <recommendedName>
        <fullName evidence="1">Mycothiol-dependent maleylpyruvate isomerase metal-binding domain-containing protein</fullName>
    </recommendedName>
</protein>
<dbReference type="EMBL" id="BNED01000002">
    <property type="protein sequence ID" value="GHI74659.1"/>
    <property type="molecule type" value="Genomic_DNA"/>
</dbReference>
<sequence length="242" mass="26915">MILDRSRTIYWRYRSVGLRLDHMGNSTARKGKSVEVRAAIAAERRELADLFDTLRTDQWNEQSLCAGWRVREVAAHMSMGFRLSLPTMLGELVKARGNLHRMTDQVARRDSAAHSTIALAAFLRDNAHHPWTPPVGGLTAALGHDVVHGLDITVALGLHRRVPENRLRILLDDIRPSGLKFFGADLDGVQLCAEDLDWAYGSGSPVFGAAQDLLLLAYGRRLPDGRLRGEPSDRFTRSAEEA</sequence>
<dbReference type="InterPro" id="IPR034660">
    <property type="entry name" value="DinB/YfiT-like"/>
</dbReference>
<name>A0ABQ3T2Q0_9ACTN</name>
<keyword evidence="3" id="KW-1185">Reference proteome</keyword>
<dbReference type="Gene3D" id="1.20.120.450">
    <property type="entry name" value="dinb family like domain"/>
    <property type="match status" value="1"/>
</dbReference>
<dbReference type="InterPro" id="IPR024344">
    <property type="entry name" value="MDMPI_metal-binding"/>
</dbReference>
<dbReference type="Pfam" id="PF11716">
    <property type="entry name" value="MDMPI_N"/>
    <property type="match status" value="1"/>
</dbReference>
<evidence type="ECO:0000259" key="1">
    <source>
        <dbReference type="Pfam" id="PF11716"/>
    </source>
</evidence>
<gene>
    <name evidence="2" type="ORF">Sspor_02200</name>
</gene>
<reference evidence="3" key="1">
    <citation type="submission" date="2023-07" db="EMBL/GenBank/DDBJ databases">
        <title>Whole genome shotgun sequence of Streptomyces spororaveus NBRC 15456.</title>
        <authorList>
            <person name="Komaki H."/>
            <person name="Tamura T."/>
        </authorList>
    </citation>
    <scope>NUCLEOTIDE SEQUENCE [LARGE SCALE GENOMIC DNA]</scope>
    <source>
        <strain evidence="3">NBRC 15456</strain>
    </source>
</reference>
<feature type="domain" description="Mycothiol-dependent maleylpyruvate isomerase metal-binding" evidence="1">
    <location>
        <begin position="41"/>
        <end position="127"/>
    </location>
</feature>
<evidence type="ECO:0000313" key="3">
    <source>
        <dbReference type="Proteomes" id="UP000608522"/>
    </source>
</evidence>